<feature type="region of interest" description="Disordered" evidence="1">
    <location>
        <begin position="206"/>
        <end position="259"/>
    </location>
</feature>
<proteinExistence type="predicted"/>
<feature type="region of interest" description="Disordered" evidence="1">
    <location>
        <begin position="36"/>
        <end position="96"/>
    </location>
</feature>
<feature type="compositionally biased region" description="Polar residues" evidence="1">
    <location>
        <begin position="238"/>
        <end position="259"/>
    </location>
</feature>
<feature type="compositionally biased region" description="Basic and acidic residues" evidence="1">
    <location>
        <begin position="61"/>
        <end position="73"/>
    </location>
</feature>
<name>A0A9N6YJ14_9RHAB</name>
<evidence type="ECO:0000256" key="1">
    <source>
        <dbReference type="SAM" id="MobiDB-lite"/>
    </source>
</evidence>
<accession>A0A9N6YJ14</accession>
<evidence type="ECO:0000313" key="2">
    <source>
        <dbReference type="EMBL" id="DAZ90709.1"/>
    </source>
</evidence>
<organism evidence="2">
    <name type="scientific">Didymochlaena virus 1</name>
    <dbReference type="NCBI Taxonomy" id="2977966"/>
    <lineage>
        <taxon>Viruses</taxon>
        <taxon>Riboviria</taxon>
        <taxon>Orthornavirae</taxon>
        <taxon>Negarnaviricota</taxon>
        <taxon>Haploviricotina</taxon>
        <taxon>Monjiviricetes</taxon>
        <taxon>Mononegavirales</taxon>
        <taxon>Rhabdoviridae</taxon>
        <taxon>Betarhabdovirinae</taxon>
        <taxon>Varicosavirus</taxon>
        <taxon>Varicosavirus didymochlaenae</taxon>
    </lineage>
</organism>
<dbReference type="EMBL" id="BK061765">
    <property type="protein sequence ID" value="DAZ90709.1"/>
    <property type="molecule type" value="Viral_cRNA"/>
</dbReference>
<protein>
    <submittedName>
        <fullName evidence="2">Protein 2</fullName>
    </submittedName>
</protein>
<sequence length="394" mass="44069">MENLPALGDPNWKTQRAISQECIDRVIQEGAADLEEALDSEESSEEHFQETVEEEEAADEETLKDTPAEDFKAVVEIQDNPLEEEPESVESSRSDVSLSKRHRFQEVDSLLRSLKIRVNTAERSAVERYMKDISSAEIHPIAAFVDGMRVRQTFDQAAYNDSLNGFKEVAARLGKATASIENATRDQAAHTLKVLREVKELQANMKEWGRSSSTSSAALSTGQLDAPTPPAKFRLPQLQPSPTSTPEKGGTSTMTQSKVAQLPPKVVPLTDIYSHLKTVAGDAQRRDKEKEHQEVKEQEREVVDDVNRKLQHTGRNIPNDPEQRWNSAVEIFQAADISVEEYLQEYGSDMLIEVISLLDLPEITVRSAMTKYKNSAGLSKAIWDNTDDLIASYE</sequence>
<reference evidence="2" key="1">
    <citation type="journal article" date="2022" name="bioRxiv">
        <title>Unlocking the hidden genetic diversity of varicosaviruses, the neglected plant rhabdoviruses.</title>
        <authorList>
            <person name="Bejerman N."/>
            <person name="Dietzgen R.G."/>
            <person name="Debat H."/>
        </authorList>
    </citation>
    <scope>NUCLEOTIDE SEQUENCE</scope>
</reference>
<feature type="compositionally biased region" description="Low complexity" evidence="1">
    <location>
        <begin position="211"/>
        <end position="221"/>
    </location>
</feature>
<feature type="compositionally biased region" description="Acidic residues" evidence="1">
    <location>
        <begin position="51"/>
        <end position="60"/>
    </location>
</feature>